<proteinExistence type="inferred from homology"/>
<comment type="caution">
    <text evidence="9">The sequence shown here is derived from an EMBL/GenBank/DDBJ whole genome shotgun (WGS) entry which is preliminary data.</text>
</comment>
<keyword evidence="4" id="KW-0540">Nuclease</keyword>
<dbReference type="PANTHER" id="PTHR46018:SF2">
    <property type="entry name" value="ZINC PHOSPHODIESTERASE ELAC PROTEIN 1"/>
    <property type="match status" value="1"/>
</dbReference>
<evidence type="ECO:0000256" key="4">
    <source>
        <dbReference type="ARBA" id="ARBA00022722"/>
    </source>
</evidence>
<evidence type="ECO:0000256" key="6">
    <source>
        <dbReference type="ARBA" id="ARBA00022759"/>
    </source>
</evidence>
<evidence type="ECO:0000256" key="3">
    <source>
        <dbReference type="ARBA" id="ARBA00022694"/>
    </source>
</evidence>
<comment type="cofactor">
    <cofactor evidence="1">
        <name>Zn(2+)</name>
        <dbReference type="ChEBI" id="CHEBI:29105"/>
    </cofactor>
</comment>
<evidence type="ECO:0000256" key="5">
    <source>
        <dbReference type="ARBA" id="ARBA00022723"/>
    </source>
</evidence>
<dbReference type="Gene3D" id="3.60.15.10">
    <property type="entry name" value="Ribonuclease Z/Hydroxyacylglutathione hydrolase-like"/>
    <property type="match status" value="1"/>
</dbReference>
<dbReference type="SUPFAM" id="SSF56281">
    <property type="entry name" value="Metallo-hydrolase/oxidoreductase"/>
    <property type="match status" value="1"/>
</dbReference>
<protein>
    <recommendedName>
        <fullName evidence="11">Metallo-beta-lactamase domain-containing protein</fullName>
    </recommendedName>
</protein>
<dbReference type="InterPro" id="IPR013471">
    <property type="entry name" value="RNase_Z/BN"/>
</dbReference>
<evidence type="ECO:0000313" key="10">
    <source>
        <dbReference type="Proteomes" id="UP001061958"/>
    </source>
</evidence>
<evidence type="ECO:0000256" key="1">
    <source>
        <dbReference type="ARBA" id="ARBA00001947"/>
    </source>
</evidence>
<evidence type="ECO:0000256" key="2">
    <source>
        <dbReference type="ARBA" id="ARBA00011738"/>
    </source>
</evidence>
<sequence>MKTNRPSISFATPHFQVRRNLLFCRWCCARHKLQKFLYDNSLLYLKLGSVRHFSFGRRLDIFARSTEEEYTVIEGPAFQKPASKFVNRDFPDIRKLQSWQPDDEVDAFWKEFRDEQLAFRGKSNESDERPQFIEPTSIFRDYEDKEASATFDWINGEWKATGCLQYLEPPSFEAYLEDARNLKDKLEEKITRGSSEEEIRVKLEVLREFISFATREERLCFPPGYWRLVFLGTSSALPTLQRNVSSLALRIRCPFDVGRDSQSNATNSHETTCIPEALFLIDCGEMTSTRLMEAKWHSIYGFRNLKGIFITHLHGDHVWGLPVLMEKIGFYTQQQQRYMRRLKRNATLHIFGPQGLRLLLRTALQNTFLGFWFCVHELIPRDTDFDHVEPWYVPECLLEESQTPATYLPFLDKLPGKHCEEIIGEDVKMNEKEKCWKLYIDELFQVQVFACPIKHRVPCWGYFFKELTQYWSDDFETARKHFAVSYGIHDWNVSLIEDRIDTKYAYALGVRGKQFSMLRNGKPVKVRNRRDPIEFSEVEASMGNFVKRAVFNEFPVFKHKAVPGIHLNRIPRSILILGDTNDPSSFLELAKHCDGLVHEATFLEVLKDKAAESFHSTARMAGQFATLLEARTLILTHFSSRYETNFYKSNGTGLNEDLLKTNRNFQDDNDDDTNSVQLLSAEASDTYSKGPIHLARDYSVFDLPPHSEERKSSLYCCSTRKLDRKHTKCKSNKAPVEFWLQKPMSLNQMRRLKQNVLQYSKESLQSLLSIQQENVSLPVETE</sequence>
<dbReference type="HAMAP" id="MF_01818">
    <property type="entry name" value="RNase_Z_BN"/>
    <property type="match status" value="1"/>
</dbReference>
<keyword evidence="6" id="KW-0255">Endonuclease</keyword>
<dbReference type="InterPro" id="IPR036866">
    <property type="entry name" value="RibonucZ/Hydroxyglut_hydro"/>
</dbReference>
<keyword evidence="8" id="KW-0862">Zinc</keyword>
<keyword evidence="3" id="KW-0819">tRNA processing</keyword>
<dbReference type="Pfam" id="PF23023">
    <property type="entry name" value="Anti-Pycsar_Apyc1"/>
    <property type="match status" value="1"/>
</dbReference>
<keyword evidence="10" id="KW-1185">Reference proteome</keyword>
<comment type="subunit">
    <text evidence="2">Homodimer.</text>
</comment>
<reference evidence="9" key="2">
    <citation type="submission" date="2022-01" db="EMBL/GenBank/DDBJ databases">
        <authorList>
            <person name="Hirooka S."/>
            <person name="Miyagishima S.Y."/>
        </authorList>
    </citation>
    <scope>NUCLEOTIDE SEQUENCE</scope>
    <source>
        <strain evidence="9">NBRC 102759</strain>
    </source>
</reference>
<accession>A0A9C7PPN2</accession>
<evidence type="ECO:0000313" key="9">
    <source>
        <dbReference type="EMBL" id="GJQ08308.1"/>
    </source>
</evidence>
<name>A0A9C7PPN2_9RHOD</name>
<dbReference type="GO" id="GO:0046872">
    <property type="term" value="F:metal ion binding"/>
    <property type="evidence" value="ECO:0007669"/>
    <property type="project" value="UniProtKB-KW"/>
</dbReference>
<dbReference type="GO" id="GO:0042781">
    <property type="term" value="F:3'-tRNA processing endoribonuclease activity"/>
    <property type="evidence" value="ECO:0007669"/>
    <property type="project" value="TreeGrafter"/>
</dbReference>
<dbReference type="AlphaFoldDB" id="A0A9C7PPN2"/>
<reference evidence="9" key="1">
    <citation type="journal article" date="2022" name="Proc. Natl. Acad. Sci. U.S.A.">
        <title>Life cycle and functional genomics of the unicellular red alga Galdieria for elucidating algal and plant evolution and industrial use.</title>
        <authorList>
            <person name="Hirooka S."/>
            <person name="Itabashi T."/>
            <person name="Ichinose T.M."/>
            <person name="Onuma R."/>
            <person name="Fujiwara T."/>
            <person name="Yamashita S."/>
            <person name="Jong L.W."/>
            <person name="Tomita R."/>
            <person name="Iwane A.H."/>
            <person name="Miyagishima S.Y."/>
        </authorList>
    </citation>
    <scope>NUCLEOTIDE SEQUENCE</scope>
    <source>
        <strain evidence="9">NBRC 102759</strain>
    </source>
</reference>
<evidence type="ECO:0000256" key="8">
    <source>
        <dbReference type="ARBA" id="ARBA00022833"/>
    </source>
</evidence>
<dbReference type="EMBL" id="BQMJ01000001">
    <property type="protein sequence ID" value="GJQ08308.1"/>
    <property type="molecule type" value="Genomic_DNA"/>
</dbReference>
<dbReference type="Proteomes" id="UP001061958">
    <property type="component" value="Unassembled WGS sequence"/>
</dbReference>
<gene>
    <name evidence="9" type="ORF">GpartN1_g99.t1</name>
</gene>
<keyword evidence="7" id="KW-0378">Hydrolase</keyword>
<organism evidence="9 10">
    <name type="scientific">Galdieria partita</name>
    <dbReference type="NCBI Taxonomy" id="83374"/>
    <lineage>
        <taxon>Eukaryota</taxon>
        <taxon>Rhodophyta</taxon>
        <taxon>Bangiophyceae</taxon>
        <taxon>Galdieriales</taxon>
        <taxon>Galdieriaceae</taxon>
        <taxon>Galdieria</taxon>
    </lineage>
</organism>
<keyword evidence="5" id="KW-0479">Metal-binding</keyword>
<dbReference type="OrthoDB" id="527344at2759"/>
<dbReference type="GO" id="GO:0005634">
    <property type="term" value="C:nucleus"/>
    <property type="evidence" value="ECO:0007669"/>
    <property type="project" value="TreeGrafter"/>
</dbReference>
<evidence type="ECO:0000256" key="7">
    <source>
        <dbReference type="ARBA" id="ARBA00022801"/>
    </source>
</evidence>
<evidence type="ECO:0008006" key="11">
    <source>
        <dbReference type="Google" id="ProtNLM"/>
    </source>
</evidence>
<dbReference type="PANTHER" id="PTHR46018">
    <property type="entry name" value="ZINC PHOSPHODIESTERASE ELAC PROTEIN 1"/>
    <property type="match status" value="1"/>
</dbReference>